<dbReference type="EMBL" id="HBER01030035">
    <property type="protein sequence ID" value="CAD8539784.1"/>
    <property type="molecule type" value="Transcribed_RNA"/>
</dbReference>
<evidence type="ECO:0008006" key="3">
    <source>
        <dbReference type="Google" id="ProtNLM"/>
    </source>
</evidence>
<dbReference type="SUPFAM" id="SSF50156">
    <property type="entry name" value="PDZ domain-like"/>
    <property type="match status" value="2"/>
</dbReference>
<protein>
    <recommendedName>
        <fullName evidence="3">PDZ domain-containing protein</fullName>
    </recommendedName>
</protein>
<reference evidence="2" key="1">
    <citation type="submission" date="2021-01" db="EMBL/GenBank/DDBJ databases">
        <authorList>
            <person name="Corre E."/>
            <person name="Pelletier E."/>
            <person name="Niang G."/>
            <person name="Scheremetjew M."/>
            <person name="Finn R."/>
            <person name="Kale V."/>
            <person name="Holt S."/>
            <person name="Cochrane G."/>
            <person name="Meng A."/>
            <person name="Brown T."/>
            <person name="Cohen L."/>
        </authorList>
    </citation>
    <scope>NUCLEOTIDE SEQUENCE</scope>
    <source>
        <strain evidence="2">RCC1130</strain>
    </source>
</reference>
<evidence type="ECO:0000313" key="2">
    <source>
        <dbReference type="EMBL" id="CAD8539784.1"/>
    </source>
</evidence>
<feature type="compositionally biased region" description="Low complexity" evidence="1">
    <location>
        <begin position="137"/>
        <end position="166"/>
    </location>
</feature>
<dbReference type="InterPro" id="IPR036034">
    <property type="entry name" value="PDZ_sf"/>
</dbReference>
<gene>
    <name evidence="2" type="ORF">CLEP1334_LOCUS15067</name>
</gene>
<feature type="region of interest" description="Disordered" evidence="1">
    <location>
        <begin position="194"/>
        <end position="216"/>
    </location>
</feature>
<feature type="region of interest" description="Disordered" evidence="1">
    <location>
        <begin position="124"/>
        <end position="179"/>
    </location>
</feature>
<dbReference type="AlphaFoldDB" id="A0A7S0J3Y2"/>
<sequence length="297" mass="31004">MGNVYGTNGEKESGALPSDLVRYTLLRKQMRLSADEKVGILVRKNQVLHVHDGSAAMAAGLLPADVVVSWEGEALTEAWTVSQALAHSKSSVAVGGMRSRSGHAMRVDLVIRRAEARGGAETARAAAADVQTDEEASVVSAKDSDVSSAQLSRTSRTSTSTSTPPTCAEASRSYSGGQPVPPAVVAVDLLLHLPSGHGHGPDARSSPQPQGPGLGCKVRENRILDVFAGSAADAAGLRAGDLVVSWDGADLTPSFTIRSALFRSTARKSASDTAEGSPHLDQCVPLRVHRPCELQEI</sequence>
<evidence type="ECO:0000256" key="1">
    <source>
        <dbReference type="SAM" id="MobiDB-lite"/>
    </source>
</evidence>
<proteinExistence type="predicted"/>
<name>A0A7S0J3Y2_9EUKA</name>
<accession>A0A7S0J3Y2</accession>
<organism evidence="2">
    <name type="scientific">Calcidiscus leptoporus</name>
    <dbReference type="NCBI Taxonomy" id="127549"/>
    <lineage>
        <taxon>Eukaryota</taxon>
        <taxon>Haptista</taxon>
        <taxon>Haptophyta</taxon>
        <taxon>Prymnesiophyceae</taxon>
        <taxon>Coccolithales</taxon>
        <taxon>Calcidiscaceae</taxon>
        <taxon>Calcidiscus</taxon>
    </lineage>
</organism>
<dbReference type="Gene3D" id="2.30.42.10">
    <property type="match status" value="2"/>
</dbReference>